<evidence type="ECO:0000259" key="1">
    <source>
        <dbReference type="Pfam" id="PF09509"/>
    </source>
</evidence>
<dbReference type="InterPro" id="IPR012654">
    <property type="entry name" value="CHP02391"/>
</dbReference>
<feature type="domain" description="Conserved hypothetical protein CHP02391" evidence="1">
    <location>
        <begin position="111"/>
        <end position="227"/>
    </location>
</feature>
<keyword evidence="3" id="KW-1185">Reference proteome</keyword>
<name>A0A2T1C5S4_9CYAN</name>
<proteinExistence type="predicted"/>
<evidence type="ECO:0000313" key="3">
    <source>
        <dbReference type="Proteomes" id="UP000238762"/>
    </source>
</evidence>
<reference evidence="2 3" key="1">
    <citation type="submission" date="2018-02" db="EMBL/GenBank/DDBJ databases">
        <authorList>
            <person name="Cohen D.B."/>
            <person name="Kent A.D."/>
        </authorList>
    </citation>
    <scope>NUCLEOTIDE SEQUENCE [LARGE SCALE GENOMIC DNA]</scope>
    <source>
        <strain evidence="2 3">CCAP 1448/3</strain>
    </source>
</reference>
<dbReference type="AlphaFoldDB" id="A0A2T1C5S4"/>
<sequence length="236" mass="27467">MKPIFNMLVHTYRAEPDSILYLRDIEQEFHYPRVLINRFAEFLYDLPFFGGRSTDLSLEDAYVMPSESILKYRTMADAIEKVKSRREPLKKQRVEDYYRIQPALGDFSFLLHTRIAQIPLKLYHDGYLREAVLNSMIALFDFIRERSGLQEDGSTLINEAFSIDKPCLVFSDIHTESGKNDQKGFMQILRGAYQGIRNPQAHTLDHDLTEVTAAQYLVFASMLMRKIEEAQLVSQE</sequence>
<dbReference type="Proteomes" id="UP000238762">
    <property type="component" value="Unassembled WGS sequence"/>
</dbReference>
<dbReference type="Pfam" id="PF09509">
    <property type="entry name" value="Hypoth_Ymh"/>
    <property type="match status" value="1"/>
</dbReference>
<comment type="caution">
    <text evidence="2">The sequence shown here is derived from an EMBL/GenBank/DDBJ whole genome shotgun (WGS) entry which is preliminary data.</text>
</comment>
<organism evidence="2 3">
    <name type="scientific">Merismopedia glauca CCAP 1448/3</name>
    <dbReference type="NCBI Taxonomy" id="1296344"/>
    <lineage>
        <taxon>Bacteria</taxon>
        <taxon>Bacillati</taxon>
        <taxon>Cyanobacteriota</taxon>
        <taxon>Cyanophyceae</taxon>
        <taxon>Synechococcales</taxon>
        <taxon>Merismopediaceae</taxon>
        <taxon>Merismopedia</taxon>
    </lineage>
</organism>
<accession>A0A2T1C5S4</accession>
<gene>
    <name evidence="2" type="ORF">C7B64_07675</name>
</gene>
<dbReference type="EMBL" id="PVWJ01000028">
    <property type="protein sequence ID" value="PSB03632.1"/>
    <property type="molecule type" value="Genomic_DNA"/>
</dbReference>
<evidence type="ECO:0000313" key="2">
    <source>
        <dbReference type="EMBL" id="PSB03632.1"/>
    </source>
</evidence>
<reference evidence="2 3" key="2">
    <citation type="submission" date="2018-03" db="EMBL/GenBank/DDBJ databases">
        <title>The ancient ancestry and fast evolution of plastids.</title>
        <authorList>
            <person name="Moore K.R."/>
            <person name="Magnabosco C."/>
            <person name="Momper L."/>
            <person name="Gold D.A."/>
            <person name="Bosak T."/>
            <person name="Fournier G.P."/>
        </authorList>
    </citation>
    <scope>NUCLEOTIDE SEQUENCE [LARGE SCALE GENOMIC DNA]</scope>
    <source>
        <strain evidence="2 3">CCAP 1448/3</strain>
    </source>
</reference>
<protein>
    <submittedName>
        <fullName evidence="2">TIGR02391 family protein</fullName>
    </submittedName>
</protein>
<dbReference type="NCBIfam" id="TIGR02391">
    <property type="entry name" value="hypoth_ymh"/>
    <property type="match status" value="1"/>
</dbReference>
<dbReference type="OrthoDB" id="1863356at2"/>